<keyword evidence="5" id="KW-0175">Coiled coil</keyword>
<dbReference type="Pfam" id="PF13920">
    <property type="entry name" value="zf-C3HC4_3"/>
    <property type="match status" value="1"/>
</dbReference>
<dbReference type="PANTHER" id="PTHR42647">
    <property type="entry name" value="SBP (S-RIBONUCLEASE BINDING PROTEIN) FAMILY PROTEIN"/>
    <property type="match status" value="1"/>
</dbReference>
<keyword evidence="2 4" id="KW-0863">Zinc-finger</keyword>
<gene>
    <name evidence="7" type="ORF">RCOM_1598660</name>
</gene>
<dbReference type="FunFam" id="3.30.40.10:FF:000239">
    <property type="entry name" value="probable BOI-related E3 ubiquitin-protein ligase 2"/>
    <property type="match status" value="1"/>
</dbReference>
<evidence type="ECO:0000313" key="8">
    <source>
        <dbReference type="Proteomes" id="UP000008311"/>
    </source>
</evidence>
<keyword evidence="3" id="KW-0862">Zinc</keyword>
<dbReference type="InParanoid" id="B9R8C8"/>
<dbReference type="AlphaFoldDB" id="B9R8C8"/>
<dbReference type="PROSITE" id="PS50089">
    <property type="entry name" value="ZF_RING_2"/>
    <property type="match status" value="1"/>
</dbReference>
<accession>B9R8C8</accession>
<dbReference type="FunCoup" id="B9R8C8">
    <property type="interactions" value="428"/>
</dbReference>
<evidence type="ECO:0000256" key="2">
    <source>
        <dbReference type="ARBA" id="ARBA00022771"/>
    </source>
</evidence>
<keyword evidence="8" id="KW-1185">Reference proteome</keyword>
<dbReference type="EMBL" id="EQ973772">
    <property type="protein sequence ID" value="EEF52758.1"/>
    <property type="molecule type" value="Genomic_DNA"/>
</dbReference>
<dbReference type="InterPro" id="IPR001841">
    <property type="entry name" value="Znf_RING"/>
</dbReference>
<dbReference type="STRING" id="3988.B9R8C8"/>
<evidence type="ECO:0000256" key="1">
    <source>
        <dbReference type="ARBA" id="ARBA00022723"/>
    </source>
</evidence>
<evidence type="ECO:0000259" key="6">
    <source>
        <dbReference type="PROSITE" id="PS50089"/>
    </source>
</evidence>
<dbReference type="PANTHER" id="PTHR42647:SF22">
    <property type="entry name" value="BOI-RELATED E3 UBIQUITIN-PROTEIN LIGASE 2-RELATED"/>
    <property type="match status" value="1"/>
</dbReference>
<dbReference type="OMA" id="CCGSCDR"/>
<evidence type="ECO:0000256" key="5">
    <source>
        <dbReference type="SAM" id="Coils"/>
    </source>
</evidence>
<dbReference type="InterPro" id="IPR013083">
    <property type="entry name" value="Znf_RING/FYVE/PHD"/>
</dbReference>
<dbReference type="Proteomes" id="UP000008311">
    <property type="component" value="Unassembled WGS sequence"/>
</dbReference>
<proteinExistence type="predicted"/>
<organism evidence="7 8">
    <name type="scientific">Ricinus communis</name>
    <name type="common">Castor bean</name>
    <dbReference type="NCBI Taxonomy" id="3988"/>
    <lineage>
        <taxon>Eukaryota</taxon>
        <taxon>Viridiplantae</taxon>
        <taxon>Streptophyta</taxon>
        <taxon>Embryophyta</taxon>
        <taxon>Tracheophyta</taxon>
        <taxon>Spermatophyta</taxon>
        <taxon>Magnoliopsida</taxon>
        <taxon>eudicotyledons</taxon>
        <taxon>Gunneridae</taxon>
        <taxon>Pentapetalae</taxon>
        <taxon>rosids</taxon>
        <taxon>fabids</taxon>
        <taxon>Malpighiales</taxon>
        <taxon>Euphorbiaceae</taxon>
        <taxon>Acalyphoideae</taxon>
        <taxon>Acalypheae</taxon>
        <taxon>Ricinus</taxon>
    </lineage>
</organism>
<dbReference type="GO" id="GO:0008270">
    <property type="term" value="F:zinc ion binding"/>
    <property type="evidence" value="ECO:0007669"/>
    <property type="project" value="UniProtKB-KW"/>
</dbReference>
<sequence length="273" mass="31003">MAVQAQFMYPESLGIPMFSLQDWAVSNPAEADFSFGLQESQQQNLFLQQQSSQNFGFDCNRGAWFASPPPSSSTCDSFLALSQSLYANYLEMQRQEVDCILQFQHERLRSALQEQRKQQFAVLLKSVKSKAISLMRQKEEDLAKAAKKKMELEACLERAQMETESWQRLARENEAMVIDLSNTLEQVKERMVLSSNSRGQDTESSCCGSCKKEQEAEDIPRKRMVCKGCSSRASSVLFLPCRHLCSCKFCEAFFSSCPVCESAKEGSMEVFWV</sequence>
<reference evidence="8" key="1">
    <citation type="journal article" date="2010" name="Nat. Biotechnol.">
        <title>Draft genome sequence of the oilseed species Ricinus communis.</title>
        <authorList>
            <person name="Chan A.P."/>
            <person name="Crabtree J."/>
            <person name="Zhao Q."/>
            <person name="Lorenzi H."/>
            <person name="Orvis J."/>
            <person name="Puiu D."/>
            <person name="Melake-Berhan A."/>
            <person name="Jones K.M."/>
            <person name="Redman J."/>
            <person name="Chen G."/>
            <person name="Cahoon E.B."/>
            <person name="Gedil M."/>
            <person name="Stanke M."/>
            <person name="Haas B.J."/>
            <person name="Wortman J.R."/>
            <person name="Fraser-Liggett C.M."/>
            <person name="Ravel J."/>
            <person name="Rabinowicz P.D."/>
        </authorList>
    </citation>
    <scope>NUCLEOTIDE SEQUENCE [LARGE SCALE GENOMIC DNA]</scope>
    <source>
        <strain evidence="8">cv. Hale</strain>
    </source>
</reference>
<evidence type="ECO:0000313" key="7">
    <source>
        <dbReference type="EMBL" id="EEF52758.1"/>
    </source>
</evidence>
<dbReference type="OrthoDB" id="1711136at2759"/>
<evidence type="ECO:0000256" key="4">
    <source>
        <dbReference type="PROSITE-ProRule" id="PRU00175"/>
    </source>
</evidence>
<keyword evidence="1" id="KW-0479">Metal-binding</keyword>
<name>B9R8C8_RICCO</name>
<dbReference type="Gene3D" id="3.30.40.10">
    <property type="entry name" value="Zinc/RING finger domain, C3HC4 (zinc finger)"/>
    <property type="match status" value="1"/>
</dbReference>
<protein>
    <submittedName>
        <fullName evidence="7">ATP binding protein, putative</fullName>
    </submittedName>
</protein>
<dbReference type="eggNOG" id="KOG1100">
    <property type="taxonomic scope" value="Eukaryota"/>
</dbReference>
<dbReference type="GO" id="GO:0004842">
    <property type="term" value="F:ubiquitin-protein transferase activity"/>
    <property type="evidence" value="ECO:0000318"/>
    <property type="project" value="GO_Central"/>
</dbReference>
<evidence type="ECO:0000256" key="3">
    <source>
        <dbReference type="ARBA" id="ARBA00022833"/>
    </source>
</evidence>
<dbReference type="KEGG" id="rcu:8274698"/>
<feature type="domain" description="RING-type" evidence="6">
    <location>
        <begin position="226"/>
        <end position="261"/>
    </location>
</feature>
<feature type="coiled-coil region" evidence="5">
    <location>
        <begin position="135"/>
        <end position="190"/>
    </location>
</feature>
<dbReference type="FunFam" id="1.10.1170.10:FF:000002">
    <property type="entry name" value="Baculoviral IAP repeat containing 7"/>
    <property type="match status" value="1"/>
</dbReference>